<evidence type="ECO:0000256" key="11">
    <source>
        <dbReference type="ARBA" id="ARBA00023303"/>
    </source>
</evidence>
<keyword evidence="4 12" id="KW-0894">Sodium channel</keyword>
<evidence type="ECO:0000256" key="13">
    <source>
        <dbReference type="SAM" id="Phobius"/>
    </source>
</evidence>
<keyword evidence="7" id="KW-0915">Sodium</keyword>
<keyword evidence="11 12" id="KW-0407">Ion channel</keyword>
<evidence type="ECO:0000256" key="10">
    <source>
        <dbReference type="ARBA" id="ARBA00023201"/>
    </source>
</evidence>
<dbReference type="Pfam" id="PF00858">
    <property type="entry name" value="ASC"/>
    <property type="match status" value="1"/>
</dbReference>
<evidence type="ECO:0000256" key="4">
    <source>
        <dbReference type="ARBA" id="ARBA00022461"/>
    </source>
</evidence>
<feature type="transmembrane region" description="Helical" evidence="13">
    <location>
        <begin position="36"/>
        <end position="56"/>
    </location>
</feature>
<keyword evidence="15" id="KW-1185">Reference proteome</keyword>
<evidence type="ECO:0000256" key="8">
    <source>
        <dbReference type="ARBA" id="ARBA00023065"/>
    </source>
</evidence>
<keyword evidence="8 12" id="KW-0406">Ion transport</keyword>
<evidence type="ECO:0000256" key="9">
    <source>
        <dbReference type="ARBA" id="ARBA00023136"/>
    </source>
</evidence>
<name>A0A9P0F2H2_BEMTA</name>
<dbReference type="GO" id="GO:0015280">
    <property type="term" value="F:ligand-gated sodium channel activity"/>
    <property type="evidence" value="ECO:0007669"/>
    <property type="project" value="TreeGrafter"/>
</dbReference>
<keyword evidence="3 12" id="KW-0813">Transport</keyword>
<evidence type="ECO:0000256" key="1">
    <source>
        <dbReference type="ARBA" id="ARBA00004141"/>
    </source>
</evidence>
<proteinExistence type="inferred from homology"/>
<gene>
    <name evidence="14" type="ORF">BEMITA_LOCUS8004</name>
</gene>
<evidence type="ECO:0000313" key="15">
    <source>
        <dbReference type="Proteomes" id="UP001152759"/>
    </source>
</evidence>
<keyword evidence="10 12" id="KW-0739">Sodium transport</keyword>
<evidence type="ECO:0000256" key="5">
    <source>
        <dbReference type="ARBA" id="ARBA00022692"/>
    </source>
</evidence>
<sequence>MKETIFFHSFCYLLWTVIKFYLAFQNVPVSSVCCDQSISILWIVALFSGMWGTYWLSHSTWQRYQKNPTVISMERDYKEWNSSFPALTLCPTTKFDPTALNNLIESRYAHFNNSDRLETFLLTLANATYSSFKDFSDDYDPISSEEYLSAAYEIRVNFTYNMSNTHIQELGTTQLAPILTEMGICYSFNSHLAPYLHPRYIMNRNRTLFPMQPLLMGHPMSGETLAQLMNINSGYVVYIHSPNDSADIATTGFESSMNNFKTVVAVPLTIYSSDEVKQLSVSQRRCRFIHESNLKISPAYSFKFCRMECRIKLSLKLCGCVPFFYPPTGEPICNVKGMKCLAKYEGNCLCHCISIKREELS</sequence>
<evidence type="ECO:0008006" key="16">
    <source>
        <dbReference type="Google" id="ProtNLM"/>
    </source>
</evidence>
<dbReference type="PANTHER" id="PTHR11690:SF240">
    <property type="entry name" value="PICKPOCKET 25-RELATED"/>
    <property type="match status" value="1"/>
</dbReference>
<dbReference type="EMBL" id="OU963865">
    <property type="protein sequence ID" value="CAH0389144.1"/>
    <property type="molecule type" value="Genomic_DNA"/>
</dbReference>
<protein>
    <recommendedName>
        <fullName evidence="16">Sodium channel protein Nach</fullName>
    </recommendedName>
</protein>
<comment type="subcellular location">
    <subcellularLocation>
        <location evidence="1">Membrane</location>
        <topology evidence="1">Multi-pass membrane protein</topology>
    </subcellularLocation>
</comment>
<evidence type="ECO:0000256" key="3">
    <source>
        <dbReference type="ARBA" id="ARBA00022448"/>
    </source>
</evidence>
<dbReference type="InterPro" id="IPR001873">
    <property type="entry name" value="ENaC"/>
</dbReference>
<dbReference type="AlphaFoldDB" id="A0A9P0F2H2"/>
<dbReference type="GO" id="GO:0005886">
    <property type="term" value="C:plasma membrane"/>
    <property type="evidence" value="ECO:0007669"/>
    <property type="project" value="TreeGrafter"/>
</dbReference>
<evidence type="ECO:0000256" key="2">
    <source>
        <dbReference type="ARBA" id="ARBA00007193"/>
    </source>
</evidence>
<organism evidence="14 15">
    <name type="scientific">Bemisia tabaci</name>
    <name type="common">Sweetpotato whitefly</name>
    <name type="synonym">Aleurodes tabaci</name>
    <dbReference type="NCBI Taxonomy" id="7038"/>
    <lineage>
        <taxon>Eukaryota</taxon>
        <taxon>Metazoa</taxon>
        <taxon>Ecdysozoa</taxon>
        <taxon>Arthropoda</taxon>
        <taxon>Hexapoda</taxon>
        <taxon>Insecta</taxon>
        <taxon>Pterygota</taxon>
        <taxon>Neoptera</taxon>
        <taxon>Paraneoptera</taxon>
        <taxon>Hemiptera</taxon>
        <taxon>Sternorrhyncha</taxon>
        <taxon>Aleyrodoidea</taxon>
        <taxon>Aleyrodidae</taxon>
        <taxon>Aleyrodinae</taxon>
        <taxon>Bemisia</taxon>
    </lineage>
</organism>
<keyword evidence="9 13" id="KW-0472">Membrane</keyword>
<evidence type="ECO:0000313" key="14">
    <source>
        <dbReference type="EMBL" id="CAH0389144.1"/>
    </source>
</evidence>
<dbReference type="Proteomes" id="UP001152759">
    <property type="component" value="Chromosome 4"/>
</dbReference>
<keyword evidence="5 12" id="KW-0812">Transmembrane</keyword>
<comment type="similarity">
    <text evidence="2 12">Belongs to the amiloride-sensitive sodium channel (TC 1.A.6) family.</text>
</comment>
<dbReference type="Gene3D" id="1.10.287.820">
    <property type="entry name" value="Acid-sensing ion channel domain"/>
    <property type="match status" value="1"/>
</dbReference>
<evidence type="ECO:0000256" key="6">
    <source>
        <dbReference type="ARBA" id="ARBA00022989"/>
    </source>
</evidence>
<reference evidence="14" key="1">
    <citation type="submission" date="2021-12" db="EMBL/GenBank/DDBJ databases">
        <authorList>
            <person name="King R."/>
        </authorList>
    </citation>
    <scope>NUCLEOTIDE SEQUENCE</scope>
</reference>
<evidence type="ECO:0000256" key="7">
    <source>
        <dbReference type="ARBA" id="ARBA00023053"/>
    </source>
</evidence>
<accession>A0A9P0F2H2</accession>
<dbReference type="PANTHER" id="PTHR11690">
    <property type="entry name" value="AMILORIDE-SENSITIVE SODIUM CHANNEL-RELATED"/>
    <property type="match status" value="1"/>
</dbReference>
<evidence type="ECO:0000256" key="12">
    <source>
        <dbReference type="RuleBase" id="RU000679"/>
    </source>
</evidence>
<feature type="transmembrane region" description="Helical" evidence="13">
    <location>
        <begin position="5"/>
        <end position="24"/>
    </location>
</feature>
<keyword evidence="6 13" id="KW-1133">Transmembrane helix</keyword>